<organism evidence="1">
    <name type="scientific">Schistosoma haematobium</name>
    <name type="common">Blood fluke</name>
    <dbReference type="NCBI Taxonomy" id="6185"/>
    <lineage>
        <taxon>Eukaryota</taxon>
        <taxon>Metazoa</taxon>
        <taxon>Spiralia</taxon>
        <taxon>Lophotrochozoa</taxon>
        <taxon>Platyhelminthes</taxon>
        <taxon>Trematoda</taxon>
        <taxon>Digenea</taxon>
        <taxon>Strigeidida</taxon>
        <taxon>Schistosomatoidea</taxon>
        <taxon>Schistosomatidae</taxon>
        <taxon>Schistosoma</taxon>
    </lineage>
</organism>
<accession>A0A094ZGG6</accession>
<proteinExistence type="predicted"/>
<protein>
    <submittedName>
        <fullName evidence="1">Uncharacterized protein</fullName>
    </submittedName>
</protein>
<sequence length="75" mass="8962">MTIDNSINVTFHAYKILKRNRVTETELVYNNLSPNYTTRLNLEYCFEEKQIITTEIFECDREDREVRLTTSFSSC</sequence>
<name>A0A094ZGG6_SCHHA</name>
<reference evidence="1" key="1">
    <citation type="journal article" date="2012" name="Nat. Genet.">
        <title>Whole-genome sequence of Schistosoma haematobium.</title>
        <authorList>
            <person name="Young N.D."/>
            <person name="Jex A.R."/>
            <person name="Li B."/>
            <person name="Liu S."/>
            <person name="Yang L."/>
            <person name="Xiong Z."/>
            <person name="Li Y."/>
            <person name="Cantacessi C."/>
            <person name="Hall R.S."/>
            <person name="Xu X."/>
            <person name="Chen F."/>
            <person name="Wu X."/>
            <person name="Zerlotini A."/>
            <person name="Oliveira G."/>
            <person name="Hofmann A."/>
            <person name="Zhang G."/>
            <person name="Fang X."/>
            <person name="Kang Y."/>
            <person name="Campbell B.E."/>
            <person name="Loukas A."/>
            <person name="Ranganathan S."/>
            <person name="Rollinson D."/>
            <person name="Rinaldi G."/>
            <person name="Brindley P.J."/>
            <person name="Yang H."/>
            <person name="Wang J."/>
            <person name="Wang J."/>
            <person name="Gasser R.B."/>
        </authorList>
    </citation>
    <scope>NUCLEOTIDE SEQUENCE [LARGE SCALE GENOMIC DNA]</scope>
</reference>
<dbReference type="EMBL" id="KL250558">
    <property type="protein sequence ID" value="KGB33605.1"/>
    <property type="molecule type" value="Genomic_DNA"/>
</dbReference>
<gene>
    <name evidence="1" type="ORF">MS3_01786</name>
</gene>
<evidence type="ECO:0000313" key="1">
    <source>
        <dbReference type="EMBL" id="KGB33605.1"/>
    </source>
</evidence>
<dbReference type="AlphaFoldDB" id="A0A094ZGG6"/>